<keyword evidence="1" id="KW-0472">Membrane</keyword>
<dbReference type="RefSeq" id="WP_225690820.1">
    <property type="nucleotide sequence ID" value="NZ_JAERSE020000007.1"/>
</dbReference>
<comment type="caution">
    <text evidence="2">The sequence shown here is derived from an EMBL/GenBank/DDBJ whole genome shotgun (WGS) entry which is preliminary data.</text>
</comment>
<evidence type="ECO:0000256" key="1">
    <source>
        <dbReference type="SAM" id="Phobius"/>
    </source>
</evidence>
<protein>
    <recommendedName>
        <fullName evidence="4">DUF4369 domain-containing protein</fullName>
    </recommendedName>
</protein>
<reference evidence="2 3" key="1">
    <citation type="submission" date="2021-09" db="EMBL/GenBank/DDBJ databases">
        <title>Genome sequencing and assembly of Chryseobacterium sp. RG1.</title>
        <authorList>
            <person name="Chhetri G."/>
        </authorList>
    </citation>
    <scope>NUCLEOTIDE SEQUENCE [LARGE SCALE GENOMIC DNA]</scope>
    <source>
        <strain evidence="2 3">RG1</strain>
    </source>
</reference>
<keyword evidence="1" id="KW-0812">Transmembrane</keyword>
<sequence>MYKSYYIIALTIFISSFYFSQTVKEKLTINLIEDGILTIQGKNDKNKYYDPELINIQFDTVKTSSIYLDENFKILKFNLKKNNVEYNRDKLVVLFNSSFCETYILAIDSENNSYKLSGFSKNDLLYFINSIKKIFHDKSSKYVLTYLKDNIQEIDFDCIYKSLKNEKFDSRCIISCAEGIRSH</sequence>
<gene>
    <name evidence="2" type="ORF">JI747_020245</name>
</gene>
<dbReference type="EMBL" id="JAERSE020000007">
    <property type="protein sequence ID" value="MCA6069498.1"/>
    <property type="molecule type" value="Genomic_DNA"/>
</dbReference>
<organism evidence="2 3">
    <name type="scientific">Chryseobacterium tagetis</name>
    <dbReference type="NCBI Taxonomy" id="2801334"/>
    <lineage>
        <taxon>Bacteria</taxon>
        <taxon>Pseudomonadati</taxon>
        <taxon>Bacteroidota</taxon>
        <taxon>Flavobacteriia</taxon>
        <taxon>Flavobacteriales</taxon>
        <taxon>Weeksellaceae</taxon>
        <taxon>Chryseobacterium group</taxon>
        <taxon>Chryseobacterium</taxon>
    </lineage>
</organism>
<dbReference type="Proteomes" id="UP000618240">
    <property type="component" value="Unassembled WGS sequence"/>
</dbReference>
<name>A0ABS8A7S3_9FLAO</name>
<keyword evidence="1" id="KW-1133">Transmembrane helix</keyword>
<feature type="transmembrane region" description="Helical" evidence="1">
    <location>
        <begin position="6"/>
        <end position="23"/>
    </location>
</feature>
<keyword evidence="3" id="KW-1185">Reference proteome</keyword>
<evidence type="ECO:0000313" key="2">
    <source>
        <dbReference type="EMBL" id="MCA6069498.1"/>
    </source>
</evidence>
<proteinExistence type="predicted"/>
<accession>A0ABS8A7S3</accession>
<evidence type="ECO:0008006" key="4">
    <source>
        <dbReference type="Google" id="ProtNLM"/>
    </source>
</evidence>
<evidence type="ECO:0000313" key="3">
    <source>
        <dbReference type="Proteomes" id="UP000618240"/>
    </source>
</evidence>